<dbReference type="InterPro" id="IPR001647">
    <property type="entry name" value="HTH_TetR"/>
</dbReference>
<dbReference type="InterPro" id="IPR009057">
    <property type="entry name" value="Homeodomain-like_sf"/>
</dbReference>
<dbReference type="AlphaFoldDB" id="A0A1X0DCQ7"/>
<evidence type="ECO:0000313" key="3">
    <source>
        <dbReference type="Proteomes" id="UP000192801"/>
    </source>
</evidence>
<dbReference type="OrthoDB" id="3403733at2"/>
<dbReference type="EMBL" id="MVHS01000024">
    <property type="protein sequence ID" value="ORA70171.1"/>
    <property type="molecule type" value="Genomic_DNA"/>
</dbReference>
<proteinExistence type="predicted"/>
<reference evidence="2 3" key="1">
    <citation type="submission" date="2016-12" db="EMBL/GenBank/DDBJ databases">
        <title>The new phylogeny of genus Mycobacterium.</title>
        <authorList>
            <person name="Tortoli E."/>
            <person name="Trovato A."/>
            <person name="Cirillo D.M."/>
        </authorList>
    </citation>
    <scope>NUCLEOTIDE SEQUENCE [LARGE SCALE GENOMIC DNA]</scope>
    <source>
        <strain evidence="2 3">DSM 45130</strain>
    </source>
</reference>
<dbReference type="InterPro" id="IPR050109">
    <property type="entry name" value="HTH-type_TetR-like_transc_reg"/>
</dbReference>
<dbReference type="PRINTS" id="PR00455">
    <property type="entry name" value="HTHTETR"/>
</dbReference>
<dbReference type="PANTHER" id="PTHR30055">
    <property type="entry name" value="HTH-TYPE TRANSCRIPTIONAL REGULATOR RUTR"/>
    <property type="match status" value="1"/>
</dbReference>
<protein>
    <submittedName>
        <fullName evidence="2">TetR family transcriptional regulator</fullName>
    </submittedName>
</protein>
<sequence>MRLPLGDDRTARARIRDEALRLFAERGTDAVTMRDIAAAATVSPALLVRHYGSKDGLVAAVDDHVVTVLEVVIAAITRQPDGVSPAAVPALLEALGAHLPSDSPVPAYLSRLLAGSSPVGSAVFARLFEISRSGLDAMVEAGVAAPGQDTAVRSAVLLANDLAMLTLRPRLTEVLGFDPLSTDGMKRWAAEVFTIYSDGLGSADKPAEDVRG</sequence>
<dbReference type="Pfam" id="PF00440">
    <property type="entry name" value="TetR_N"/>
    <property type="match status" value="1"/>
</dbReference>
<organism evidence="2 3">
    <name type="scientific">Mycolicibacterium insubricum</name>
    <dbReference type="NCBI Taxonomy" id="444597"/>
    <lineage>
        <taxon>Bacteria</taxon>
        <taxon>Bacillati</taxon>
        <taxon>Actinomycetota</taxon>
        <taxon>Actinomycetes</taxon>
        <taxon>Mycobacteriales</taxon>
        <taxon>Mycobacteriaceae</taxon>
        <taxon>Mycolicibacterium</taxon>
    </lineage>
</organism>
<dbReference type="Pfam" id="PF17933">
    <property type="entry name" value="TetR_C_25"/>
    <property type="match status" value="1"/>
</dbReference>
<comment type="caution">
    <text evidence="2">The sequence shown here is derived from an EMBL/GenBank/DDBJ whole genome shotgun (WGS) entry which is preliminary data.</text>
</comment>
<keyword evidence="1" id="KW-0238">DNA-binding</keyword>
<dbReference type="GO" id="GO:0000976">
    <property type="term" value="F:transcription cis-regulatory region binding"/>
    <property type="evidence" value="ECO:0007669"/>
    <property type="project" value="TreeGrafter"/>
</dbReference>
<evidence type="ECO:0000313" key="2">
    <source>
        <dbReference type="EMBL" id="ORA70171.1"/>
    </source>
</evidence>
<gene>
    <name evidence="2" type="ORF">BST26_11450</name>
</gene>
<dbReference type="STRING" id="444597.BST26_11450"/>
<name>A0A1X0DCQ7_9MYCO</name>
<accession>A0A1X0DCQ7</accession>
<dbReference type="RefSeq" id="WP_083031074.1">
    <property type="nucleotide sequence ID" value="NZ_AP022618.1"/>
</dbReference>
<dbReference type="SUPFAM" id="SSF46689">
    <property type="entry name" value="Homeodomain-like"/>
    <property type="match status" value="1"/>
</dbReference>
<evidence type="ECO:0000256" key="1">
    <source>
        <dbReference type="ARBA" id="ARBA00023125"/>
    </source>
</evidence>
<dbReference type="GO" id="GO:0003700">
    <property type="term" value="F:DNA-binding transcription factor activity"/>
    <property type="evidence" value="ECO:0007669"/>
    <property type="project" value="TreeGrafter"/>
</dbReference>
<dbReference type="Gene3D" id="1.10.357.10">
    <property type="entry name" value="Tetracycline Repressor, domain 2"/>
    <property type="match status" value="1"/>
</dbReference>
<dbReference type="PROSITE" id="PS50977">
    <property type="entry name" value="HTH_TETR_2"/>
    <property type="match status" value="1"/>
</dbReference>
<keyword evidence="3" id="KW-1185">Reference proteome</keyword>
<dbReference type="InterPro" id="IPR041484">
    <property type="entry name" value="TetR_C_25"/>
</dbReference>
<dbReference type="PANTHER" id="PTHR30055:SF235">
    <property type="entry name" value="TRANSCRIPTIONAL REGULATORY PROTEIN"/>
    <property type="match status" value="1"/>
</dbReference>
<dbReference type="Proteomes" id="UP000192801">
    <property type="component" value="Unassembled WGS sequence"/>
</dbReference>